<sequence length="73" mass="8476">MAENKKTRDRLQELRATSDADLTVVIANAHKNIYQFRKDRLGKPIEDVKVVKNSRKEIARALTIKRERELAQS</sequence>
<dbReference type="GO" id="GO:0003735">
    <property type="term" value="F:structural constituent of ribosome"/>
    <property type="evidence" value="ECO:0007669"/>
    <property type="project" value="InterPro"/>
</dbReference>
<evidence type="ECO:0000313" key="7">
    <source>
        <dbReference type="Proteomes" id="UP000287394"/>
    </source>
</evidence>
<dbReference type="EMBL" id="AP025739">
    <property type="protein sequence ID" value="BDI31318.1"/>
    <property type="molecule type" value="Genomic_DNA"/>
</dbReference>
<evidence type="ECO:0000256" key="2">
    <source>
        <dbReference type="ARBA" id="ARBA00022980"/>
    </source>
</evidence>
<protein>
    <recommendedName>
        <fullName evidence="4">Large ribosomal subunit protein uL29</fullName>
    </recommendedName>
    <alternativeName>
        <fullName evidence="5">50S ribosomal protein L29</fullName>
    </alternativeName>
</protein>
<dbReference type="GO" id="GO:1990904">
    <property type="term" value="C:ribonucleoprotein complex"/>
    <property type="evidence" value="ECO:0007669"/>
    <property type="project" value="UniProtKB-KW"/>
</dbReference>
<keyword evidence="3" id="KW-0687">Ribonucleoprotein</keyword>
<proteinExistence type="inferred from homology"/>
<dbReference type="AlphaFoldDB" id="A0A402CYH9"/>
<keyword evidence="7" id="KW-1185">Reference proteome</keyword>
<comment type="similarity">
    <text evidence="1">Belongs to the universal ribosomal protein uL29 family.</text>
</comment>
<evidence type="ECO:0000256" key="5">
    <source>
        <dbReference type="ARBA" id="ARBA00035476"/>
    </source>
</evidence>
<dbReference type="NCBIfam" id="TIGR00012">
    <property type="entry name" value="L29"/>
    <property type="match status" value="1"/>
</dbReference>
<keyword evidence="2" id="KW-0689">Ribosomal protein</keyword>
<dbReference type="GO" id="GO:0005840">
    <property type="term" value="C:ribosome"/>
    <property type="evidence" value="ECO:0007669"/>
    <property type="project" value="UniProtKB-KW"/>
</dbReference>
<gene>
    <name evidence="6" type="ORF">CCAX7_33690</name>
</gene>
<dbReference type="Gene3D" id="1.10.287.310">
    <property type="match status" value="1"/>
</dbReference>
<evidence type="ECO:0000256" key="3">
    <source>
        <dbReference type="ARBA" id="ARBA00023274"/>
    </source>
</evidence>
<evidence type="ECO:0000313" key="6">
    <source>
        <dbReference type="EMBL" id="BDI31318.1"/>
    </source>
</evidence>
<dbReference type="InterPro" id="IPR001854">
    <property type="entry name" value="Ribosomal_uL29"/>
</dbReference>
<organism evidence="6 7">
    <name type="scientific">Capsulimonas corticalis</name>
    <dbReference type="NCBI Taxonomy" id="2219043"/>
    <lineage>
        <taxon>Bacteria</taxon>
        <taxon>Bacillati</taxon>
        <taxon>Armatimonadota</taxon>
        <taxon>Armatimonadia</taxon>
        <taxon>Capsulimonadales</taxon>
        <taxon>Capsulimonadaceae</taxon>
        <taxon>Capsulimonas</taxon>
    </lineage>
</organism>
<name>A0A402CYH9_9BACT</name>
<dbReference type="SUPFAM" id="SSF46561">
    <property type="entry name" value="Ribosomal protein L29 (L29p)"/>
    <property type="match status" value="1"/>
</dbReference>
<dbReference type="RefSeq" id="WP_119322391.1">
    <property type="nucleotide sequence ID" value="NZ_AP025739.1"/>
</dbReference>
<reference evidence="6 7" key="1">
    <citation type="journal article" date="2019" name="Int. J. Syst. Evol. Microbiol.">
        <title>Capsulimonas corticalis gen. nov., sp. nov., an aerobic capsulated bacterium, of a novel bacterial order, Capsulimonadales ord. nov., of the class Armatimonadia of the phylum Armatimonadetes.</title>
        <authorList>
            <person name="Li J."/>
            <person name="Kudo C."/>
            <person name="Tonouchi A."/>
        </authorList>
    </citation>
    <scope>NUCLEOTIDE SEQUENCE [LARGE SCALE GENOMIC DNA]</scope>
    <source>
        <strain evidence="6 7">AX-7</strain>
    </source>
</reference>
<dbReference type="InterPro" id="IPR036049">
    <property type="entry name" value="Ribosomal_uL29_sf"/>
</dbReference>
<accession>A0A402CYH9</accession>
<dbReference type="OrthoDB" id="9815192at2"/>
<dbReference type="KEGG" id="ccot:CCAX7_33690"/>
<dbReference type="GO" id="GO:0006412">
    <property type="term" value="P:translation"/>
    <property type="evidence" value="ECO:0007669"/>
    <property type="project" value="InterPro"/>
</dbReference>
<evidence type="ECO:0000256" key="1">
    <source>
        <dbReference type="ARBA" id="ARBA00009254"/>
    </source>
</evidence>
<dbReference type="Proteomes" id="UP000287394">
    <property type="component" value="Chromosome"/>
</dbReference>
<evidence type="ECO:0000256" key="4">
    <source>
        <dbReference type="ARBA" id="ARBA00035204"/>
    </source>
</evidence>
<dbReference type="Pfam" id="PF00831">
    <property type="entry name" value="Ribosomal_L29"/>
    <property type="match status" value="1"/>
</dbReference>